<dbReference type="AlphaFoldDB" id="A0A8H4PPA1"/>
<organism evidence="1 2">
    <name type="scientific">Ophiocordyceps sinensis</name>
    <dbReference type="NCBI Taxonomy" id="72228"/>
    <lineage>
        <taxon>Eukaryota</taxon>
        <taxon>Fungi</taxon>
        <taxon>Dikarya</taxon>
        <taxon>Ascomycota</taxon>
        <taxon>Pezizomycotina</taxon>
        <taxon>Sordariomycetes</taxon>
        <taxon>Hypocreomycetidae</taxon>
        <taxon>Hypocreales</taxon>
        <taxon>Ophiocordycipitaceae</taxon>
        <taxon>Ophiocordyceps</taxon>
    </lineage>
</organism>
<comment type="caution">
    <text evidence="1">The sequence shown here is derived from an EMBL/GenBank/DDBJ whole genome shotgun (WGS) entry which is preliminary data.</text>
</comment>
<proteinExistence type="predicted"/>
<dbReference type="EMBL" id="JAAVMX010000006">
    <property type="protein sequence ID" value="KAF4506965.1"/>
    <property type="molecule type" value="Genomic_DNA"/>
</dbReference>
<dbReference type="Proteomes" id="UP000557566">
    <property type="component" value="Unassembled WGS sequence"/>
</dbReference>
<accession>A0A8H4PPA1</accession>
<evidence type="ECO:0000313" key="2">
    <source>
        <dbReference type="Proteomes" id="UP000557566"/>
    </source>
</evidence>
<sequence>MKASTAVLTVAAGLAIAHPMLAKPGSDLQSRQLPNPLNLPLALTELPLGVFYFLSLPVIHAKKWGSVVVEKGAAAINQFLDKSRGRGGQRGGSRRGNGR</sequence>
<reference evidence="1 2" key="1">
    <citation type="journal article" date="2020" name="Genome Biol. Evol.">
        <title>A new high-quality draft genome assembly of the Chinese cordyceps Ophiocordyceps sinensis.</title>
        <authorList>
            <person name="Shu R."/>
            <person name="Zhang J."/>
            <person name="Meng Q."/>
            <person name="Zhang H."/>
            <person name="Zhou G."/>
            <person name="Li M."/>
            <person name="Wu P."/>
            <person name="Zhao Y."/>
            <person name="Chen C."/>
            <person name="Qin Q."/>
        </authorList>
    </citation>
    <scope>NUCLEOTIDE SEQUENCE [LARGE SCALE GENOMIC DNA]</scope>
    <source>
        <strain evidence="1 2">IOZ07</strain>
    </source>
</reference>
<evidence type="ECO:0000313" key="1">
    <source>
        <dbReference type="EMBL" id="KAF4506965.1"/>
    </source>
</evidence>
<name>A0A8H4PPA1_9HYPO</name>
<gene>
    <name evidence="1" type="ORF">G6O67_005646</name>
</gene>
<keyword evidence="2" id="KW-1185">Reference proteome</keyword>
<protein>
    <submittedName>
        <fullName evidence="1">Uncharacterized protein</fullName>
    </submittedName>
</protein>